<protein>
    <submittedName>
        <fullName evidence="3">Uncharacterized protein</fullName>
    </submittedName>
</protein>
<keyword evidence="2" id="KW-1133">Transmembrane helix</keyword>
<keyword evidence="2" id="KW-0472">Membrane</keyword>
<dbReference type="RefSeq" id="WP_130601711.1">
    <property type="nucleotide sequence ID" value="NZ_CP036200.1"/>
</dbReference>
<reference evidence="3 4" key="1">
    <citation type="submission" date="2019-02" db="EMBL/GenBank/DDBJ databases">
        <title>Shewanella sp. D4-2 isolated from Dokdo Island.</title>
        <authorList>
            <person name="Baek K."/>
        </authorList>
    </citation>
    <scope>NUCLEOTIDE SEQUENCE [LARGE SCALE GENOMIC DNA]</scope>
    <source>
        <strain evidence="3 4">D4-2</strain>
    </source>
</reference>
<gene>
    <name evidence="3" type="ORF">EXU30_16070</name>
</gene>
<dbReference type="AlphaFoldDB" id="A0A411PKH3"/>
<dbReference type="KEGG" id="smai:EXU30_16070"/>
<dbReference type="EMBL" id="CP036200">
    <property type="protein sequence ID" value="QBF84019.1"/>
    <property type="molecule type" value="Genomic_DNA"/>
</dbReference>
<organism evidence="3 4">
    <name type="scientific">Shewanella maritima</name>
    <dbReference type="NCBI Taxonomy" id="2520507"/>
    <lineage>
        <taxon>Bacteria</taxon>
        <taxon>Pseudomonadati</taxon>
        <taxon>Pseudomonadota</taxon>
        <taxon>Gammaproteobacteria</taxon>
        <taxon>Alteromonadales</taxon>
        <taxon>Shewanellaceae</taxon>
        <taxon>Shewanella</taxon>
    </lineage>
</organism>
<dbReference type="Proteomes" id="UP000291106">
    <property type="component" value="Chromosome"/>
</dbReference>
<keyword evidence="4" id="KW-1185">Reference proteome</keyword>
<proteinExistence type="predicted"/>
<evidence type="ECO:0000256" key="1">
    <source>
        <dbReference type="SAM" id="MobiDB-lite"/>
    </source>
</evidence>
<name>A0A411PKH3_9GAMM</name>
<evidence type="ECO:0000313" key="3">
    <source>
        <dbReference type="EMBL" id="QBF84019.1"/>
    </source>
</evidence>
<sequence length="109" mass="12248">MSFKQQFQSFQFNGFKPANLMQGLHPIIALLVMLAVSVATIALLPFLIIFIAITLISAHFFGRSLIKKAARHAERQQQGFVYDDPNLQRTPRGSAHAQPQGRTFEHQAD</sequence>
<keyword evidence="2" id="KW-0812">Transmembrane</keyword>
<accession>A0A411PKH3</accession>
<evidence type="ECO:0000313" key="4">
    <source>
        <dbReference type="Proteomes" id="UP000291106"/>
    </source>
</evidence>
<evidence type="ECO:0000256" key="2">
    <source>
        <dbReference type="SAM" id="Phobius"/>
    </source>
</evidence>
<feature type="region of interest" description="Disordered" evidence="1">
    <location>
        <begin position="79"/>
        <end position="109"/>
    </location>
</feature>
<feature type="transmembrane region" description="Helical" evidence="2">
    <location>
        <begin position="28"/>
        <end position="61"/>
    </location>
</feature>